<comment type="subcellular location">
    <subcellularLocation>
        <location evidence="1">Cell membrane</location>
    </subcellularLocation>
</comment>
<keyword evidence="4" id="KW-0472">Membrane</keyword>
<dbReference type="InterPro" id="IPR045878">
    <property type="entry name" value="GG1/2"/>
</dbReference>
<evidence type="ECO:0000256" key="1">
    <source>
        <dbReference type="ARBA" id="ARBA00004236"/>
    </source>
</evidence>
<organism evidence="8 9">
    <name type="scientific">Dillenia turbinata</name>
    <dbReference type="NCBI Taxonomy" id="194707"/>
    <lineage>
        <taxon>Eukaryota</taxon>
        <taxon>Viridiplantae</taxon>
        <taxon>Streptophyta</taxon>
        <taxon>Embryophyta</taxon>
        <taxon>Tracheophyta</taxon>
        <taxon>Spermatophyta</taxon>
        <taxon>Magnoliopsida</taxon>
        <taxon>eudicotyledons</taxon>
        <taxon>Gunneridae</taxon>
        <taxon>Pentapetalae</taxon>
        <taxon>Dilleniales</taxon>
        <taxon>Dilleniaceae</taxon>
        <taxon>Dillenia</taxon>
    </lineage>
</organism>
<accession>A0AAN8VXG5</accession>
<dbReference type="PANTHER" id="PTHR35129:SF1">
    <property type="entry name" value="GUANINE NUCLEOTIDE-BINDING PROTEIN SUBUNIT GAMMA 1"/>
    <property type="match status" value="1"/>
</dbReference>
<gene>
    <name evidence="8" type="ORF">RJ641_031090</name>
</gene>
<reference evidence="8 9" key="1">
    <citation type="submission" date="2023-12" db="EMBL/GenBank/DDBJ databases">
        <title>A high-quality genome assembly for Dillenia turbinata (Dilleniales).</title>
        <authorList>
            <person name="Chanderbali A."/>
        </authorList>
    </citation>
    <scope>NUCLEOTIDE SEQUENCE [LARGE SCALE GENOMIC DNA]</scope>
    <source>
        <strain evidence="8">LSX21</strain>
        <tissue evidence="8">Leaf</tissue>
    </source>
</reference>
<evidence type="ECO:0000256" key="5">
    <source>
        <dbReference type="ARBA" id="ARBA00023224"/>
    </source>
</evidence>
<dbReference type="AlphaFoldDB" id="A0AAN8VXG5"/>
<dbReference type="SMART" id="SM01224">
    <property type="entry name" value="G_gamma"/>
    <property type="match status" value="1"/>
</dbReference>
<evidence type="ECO:0000256" key="4">
    <source>
        <dbReference type="ARBA" id="ARBA00023136"/>
    </source>
</evidence>
<keyword evidence="5" id="KW-0807">Transducer</keyword>
<feature type="domain" description="G protein gamma" evidence="7">
    <location>
        <begin position="33"/>
        <end position="108"/>
    </location>
</feature>
<dbReference type="InterPro" id="IPR015898">
    <property type="entry name" value="G-protein_gamma-like_dom"/>
</dbReference>
<dbReference type="Proteomes" id="UP001370490">
    <property type="component" value="Unassembled WGS sequence"/>
</dbReference>
<keyword evidence="3" id="KW-0175">Coiled coil</keyword>
<comment type="caution">
    <text evidence="8">The sequence shown here is derived from an EMBL/GenBank/DDBJ whole genome shotgun (WGS) entry which is preliminary data.</text>
</comment>
<evidence type="ECO:0000256" key="2">
    <source>
        <dbReference type="ARBA" id="ARBA00022475"/>
    </source>
</evidence>
<evidence type="ECO:0000256" key="6">
    <source>
        <dbReference type="SAM" id="MobiDB-lite"/>
    </source>
</evidence>
<protein>
    <submittedName>
        <fullName evidence="8">G-protein gamma-like domain</fullName>
    </submittedName>
</protein>
<proteinExistence type="predicted"/>
<dbReference type="EMBL" id="JBAMMX010000006">
    <property type="protein sequence ID" value="KAK6937582.1"/>
    <property type="molecule type" value="Genomic_DNA"/>
</dbReference>
<evidence type="ECO:0000313" key="8">
    <source>
        <dbReference type="EMBL" id="KAK6937582.1"/>
    </source>
</evidence>
<keyword evidence="9" id="KW-1185">Reference proteome</keyword>
<dbReference type="PANTHER" id="PTHR35129">
    <property type="entry name" value="GUANINE NUCLEOTIDE-BINDING PROTEIN SUBUNIT GAMMA 1"/>
    <property type="match status" value="1"/>
</dbReference>
<sequence>MQRLDSETASSADPDGQLSPRSENDTRGKYRILADLKRLEQDSNCLQEELAALESADNVSTVCHELLLNIETFPDPLLPVTKGSANQSWDRWFEGPRDSRNCSSCWIL</sequence>
<dbReference type="GO" id="GO:0005886">
    <property type="term" value="C:plasma membrane"/>
    <property type="evidence" value="ECO:0007669"/>
    <property type="project" value="UniProtKB-SubCell"/>
</dbReference>
<keyword evidence="2" id="KW-1003">Cell membrane</keyword>
<evidence type="ECO:0000259" key="7">
    <source>
        <dbReference type="SMART" id="SM01224"/>
    </source>
</evidence>
<evidence type="ECO:0000256" key="3">
    <source>
        <dbReference type="ARBA" id="ARBA00023054"/>
    </source>
</evidence>
<evidence type="ECO:0000313" key="9">
    <source>
        <dbReference type="Proteomes" id="UP001370490"/>
    </source>
</evidence>
<name>A0AAN8VXG5_9MAGN</name>
<feature type="region of interest" description="Disordered" evidence="6">
    <location>
        <begin position="1"/>
        <end position="27"/>
    </location>
</feature>
<dbReference type="GO" id="GO:0007165">
    <property type="term" value="P:signal transduction"/>
    <property type="evidence" value="ECO:0007669"/>
    <property type="project" value="UniProtKB-KW"/>
</dbReference>